<dbReference type="GO" id="GO:0020037">
    <property type="term" value="F:heme binding"/>
    <property type="evidence" value="ECO:0007669"/>
    <property type="project" value="InterPro"/>
</dbReference>
<proteinExistence type="inferred from homology"/>
<comment type="caution">
    <text evidence="3">The sequence shown here is derived from an EMBL/GenBank/DDBJ whole genome shotgun (WGS) entry which is preliminary data.</text>
</comment>
<dbReference type="Gene3D" id="1.10.630.10">
    <property type="entry name" value="Cytochrome P450"/>
    <property type="match status" value="1"/>
</dbReference>
<dbReference type="PANTHER" id="PTHR46696">
    <property type="entry name" value="P450, PUTATIVE (EUROFUNG)-RELATED"/>
    <property type="match status" value="1"/>
</dbReference>
<keyword evidence="4" id="KW-1185">Reference proteome</keyword>
<dbReference type="PANTHER" id="PTHR46696:SF1">
    <property type="entry name" value="CYTOCHROME P450 YJIB-RELATED"/>
    <property type="match status" value="1"/>
</dbReference>
<dbReference type="InterPro" id="IPR001128">
    <property type="entry name" value="Cyt_P450"/>
</dbReference>
<keyword evidence="2" id="KW-0560">Oxidoreductase</keyword>
<dbReference type="PROSITE" id="PS00086">
    <property type="entry name" value="CYTOCHROME_P450"/>
    <property type="match status" value="1"/>
</dbReference>
<evidence type="ECO:0000313" key="4">
    <source>
        <dbReference type="Proteomes" id="UP000641932"/>
    </source>
</evidence>
<protein>
    <submittedName>
        <fullName evidence="3">Cytochrome P450</fullName>
    </submittedName>
</protein>
<comment type="similarity">
    <text evidence="1 2">Belongs to the cytochrome P450 family.</text>
</comment>
<evidence type="ECO:0000313" key="3">
    <source>
        <dbReference type="EMBL" id="GGO80180.1"/>
    </source>
</evidence>
<keyword evidence="2" id="KW-0349">Heme</keyword>
<dbReference type="GO" id="GO:0005506">
    <property type="term" value="F:iron ion binding"/>
    <property type="evidence" value="ECO:0007669"/>
    <property type="project" value="InterPro"/>
</dbReference>
<evidence type="ECO:0000256" key="1">
    <source>
        <dbReference type="ARBA" id="ARBA00010617"/>
    </source>
</evidence>
<keyword evidence="2" id="KW-0408">Iron</keyword>
<keyword evidence="2" id="KW-0479">Metal-binding</keyword>
<dbReference type="Proteomes" id="UP000641932">
    <property type="component" value="Unassembled WGS sequence"/>
</dbReference>
<dbReference type="SUPFAM" id="SSF48264">
    <property type="entry name" value="Cytochrome P450"/>
    <property type="match status" value="1"/>
</dbReference>
<gene>
    <name evidence="3" type="ORF">GCM10012280_01440</name>
</gene>
<dbReference type="AlphaFoldDB" id="A0A917ZBB0"/>
<dbReference type="GO" id="GO:0004497">
    <property type="term" value="F:monooxygenase activity"/>
    <property type="evidence" value="ECO:0007669"/>
    <property type="project" value="UniProtKB-KW"/>
</dbReference>
<name>A0A917ZBB0_9ACTN</name>
<reference evidence="3" key="2">
    <citation type="submission" date="2020-09" db="EMBL/GenBank/DDBJ databases">
        <authorList>
            <person name="Sun Q."/>
            <person name="Zhou Y."/>
        </authorList>
    </citation>
    <scope>NUCLEOTIDE SEQUENCE</scope>
    <source>
        <strain evidence="3">CGMCC 4.7201</strain>
    </source>
</reference>
<keyword evidence="2" id="KW-0503">Monooxygenase</keyword>
<dbReference type="RefSeq" id="WP_189129449.1">
    <property type="nucleotide sequence ID" value="NZ_BMMS01000001.1"/>
</dbReference>
<accession>A0A917ZBB0</accession>
<dbReference type="Pfam" id="PF00067">
    <property type="entry name" value="p450"/>
    <property type="match status" value="1"/>
</dbReference>
<dbReference type="InterPro" id="IPR002397">
    <property type="entry name" value="Cyt_P450_B"/>
</dbReference>
<evidence type="ECO:0000256" key="2">
    <source>
        <dbReference type="RuleBase" id="RU000461"/>
    </source>
</evidence>
<sequence>MAQTIEDFTSTIHLQDLWEDPYPIYRQLRHHRPVAWVPAANRYLVTRYRDVVHLERHPEIFSAAEQDSLMIRVMGRTMLRKDGAAHLRERKAAEPALRPRAVREYWTPIFRKIADELIDGFYERGEADLFTDFAGPMAARSLAVVLGLHDVAPQDLQTWSQAMMDGTGNYGDDPAVWQRSDAAAGAVDEAVDAAIASLRSAPDESVISAMLRADDPLTPEEIRSNIKLFIGGGLNEPRDVTAVASYALLTHPEQRTLVTADPARFKDVFEESARWIAPIGMYPRQTTAEVELGGTLLPAGARLGVMLGSANRDETAFADPDAFDINRRDRAHVAFGGGPHFCLGSWTARAQVGQVSLPTLFRRLRGLRLSDSEPVRLGGWVFRGVLNLPVRWEP</sequence>
<dbReference type="InterPro" id="IPR036396">
    <property type="entry name" value="Cyt_P450_sf"/>
</dbReference>
<reference evidence="3" key="1">
    <citation type="journal article" date="2014" name="Int. J. Syst. Evol. Microbiol.">
        <title>Complete genome sequence of Corynebacterium casei LMG S-19264T (=DSM 44701T), isolated from a smear-ripened cheese.</title>
        <authorList>
            <consortium name="US DOE Joint Genome Institute (JGI-PGF)"/>
            <person name="Walter F."/>
            <person name="Albersmeier A."/>
            <person name="Kalinowski J."/>
            <person name="Ruckert C."/>
        </authorList>
    </citation>
    <scope>NUCLEOTIDE SEQUENCE</scope>
    <source>
        <strain evidence="3">CGMCC 4.7201</strain>
    </source>
</reference>
<dbReference type="PRINTS" id="PR00359">
    <property type="entry name" value="BP450"/>
</dbReference>
<organism evidence="3 4">
    <name type="scientific">Wenjunlia tyrosinilytica</name>
    <dbReference type="NCBI Taxonomy" id="1544741"/>
    <lineage>
        <taxon>Bacteria</taxon>
        <taxon>Bacillati</taxon>
        <taxon>Actinomycetota</taxon>
        <taxon>Actinomycetes</taxon>
        <taxon>Kitasatosporales</taxon>
        <taxon>Streptomycetaceae</taxon>
        <taxon>Wenjunlia</taxon>
    </lineage>
</organism>
<dbReference type="InterPro" id="IPR017972">
    <property type="entry name" value="Cyt_P450_CS"/>
</dbReference>
<dbReference type="GO" id="GO:0016705">
    <property type="term" value="F:oxidoreductase activity, acting on paired donors, with incorporation or reduction of molecular oxygen"/>
    <property type="evidence" value="ECO:0007669"/>
    <property type="project" value="InterPro"/>
</dbReference>
<dbReference type="EMBL" id="BMMS01000001">
    <property type="protein sequence ID" value="GGO80180.1"/>
    <property type="molecule type" value="Genomic_DNA"/>
</dbReference>